<dbReference type="SMART" id="SM01058">
    <property type="entry name" value="CarD_TRCF"/>
    <property type="match status" value="1"/>
</dbReference>
<accession>A0A2T4UAW3</accession>
<dbReference type="InterPro" id="IPR036101">
    <property type="entry name" value="CarD-like/TRCF_RID_sf"/>
</dbReference>
<evidence type="ECO:0000313" key="2">
    <source>
        <dbReference type="EMBL" id="PTL40528.1"/>
    </source>
</evidence>
<dbReference type="GO" id="GO:0009303">
    <property type="term" value="P:rRNA transcription"/>
    <property type="evidence" value="ECO:0007669"/>
    <property type="project" value="TreeGrafter"/>
</dbReference>
<evidence type="ECO:0000259" key="1">
    <source>
        <dbReference type="SMART" id="SM01058"/>
    </source>
</evidence>
<dbReference type="Pfam" id="PF02559">
    <property type="entry name" value="CarD_TRCF_RID"/>
    <property type="match status" value="1"/>
</dbReference>
<dbReference type="InterPro" id="IPR042215">
    <property type="entry name" value="CarD-like_C"/>
</dbReference>
<reference evidence="2 3" key="1">
    <citation type="submission" date="2018-03" db="EMBL/GenBank/DDBJ databases">
        <title>Alkalicoccus saliphilus sp. nov., isolated from a mineral pool.</title>
        <authorList>
            <person name="Zhao B."/>
        </authorList>
    </citation>
    <scope>NUCLEOTIDE SEQUENCE [LARGE SCALE GENOMIC DNA]</scope>
    <source>
        <strain evidence="2 3">6AG</strain>
    </source>
</reference>
<dbReference type="EMBL" id="PZJJ01000001">
    <property type="protein sequence ID" value="PTL40528.1"/>
    <property type="molecule type" value="Genomic_DNA"/>
</dbReference>
<dbReference type="Pfam" id="PF21095">
    <property type="entry name" value="CarD_C"/>
    <property type="match status" value="1"/>
</dbReference>
<dbReference type="InterPro" id="IPR048792">
    <property type="entry name" value="CarD_C"/>
</dbReference>
<dbReference type="InterPro" id="IPR052531">
    <property type="entry name" value="CarD-like_regulator"/>
</dbReference>
<organism evidence="2 3">
    <name type="scientific">Alkalicoccus saliphilus</name>
    <dbReference type="NCBI Taxonomy" id="200989"/>
    <lineage>
        <taxon>Bacteria</taxon>
        <taxon>Bacillati</taxon>
        <taxon>Bacillota</taxon>
        <taxon>Bacilli</taxon>
        <taxon>Bacillales</taxon>
        <taxon>Bacillaceae</taxon>
        <taxon>Alkalicoccus</taxon>
    </lineage>
</organism>
<proteinExistence type="predicted"/>
<dbReference type="InterPro" id="IPR003711">
    <property type="entry name" value="CarD-like/TRCF_RID"/>
</dbReference>
<dbReference type="PANTHER" id="PTHR38447">
    <property type="entry name" value="TRANSCRIPTION FACTOR YDEB-RELATED"/>
    <property type="match status" value="1"/>
</dbReference>
<dbReference type="Proteomes" id="UP000240509">
    <property type="component" value="Unassembled WGS sequence"/>
</dbReference>
<dbReference type="Gene3D" id="1.20.58.1290">
    <property type="entry name" value="CarD-like, C-terminal domain"/>
    <property type="match status" value="1"/>
</dbReference>
<sequence>MIRLIFWNMVNWYYYTKIGGVRMFKVGDHVVYPGHGAGKVQEVMEKTILNEKQLYFVVFFPLQGITLMLPEKKVMKSGLRPVTDADHLMQLLADCGRKNIMEEFQKPSRRQDERLASGTIEDCIEVYFELTCKKSHSPQKLHIEEKKSLDLARKLLISELMLVHNTTEMEAVSMLEARVNTPLKEA</sequence>
<keyword evidence="3" id="KW-1185">Reference proteome</keyword>
<evidence type="ECO:0000313" key="3">
    <source>
        <dbReference type="Proteomes" id="UP000240509"/>
    </source>
</evidence>
<feature type="domain" description="CarD-like/TRCF RNAP-interacting" evidence="1">
    <location>
        <begin position="23"/>
        <end position="131"/>
    </location>
</feature>
<dbReference type="SUPFAM" id="SSF141259">
    <property type="entry name" value="CarD-like"/>
    <property type="match status" value="1"/>
</dbReference>
<comment type="caution">
    <text evidence="2">The sequence shown here is derived from an EMBL/GenBank/DDBJ whole genome shotgun (WGS) entry which is preliminary data.</text>
</comment>
<gene>
    <name evidence="2" type="ORF">C6Y45_01075</name>
</gene>
<dbReference type="Gene3D" id="2.40.10.170">
    <property type="match status" value="1"/>
</dbReference>
<dbReference type="PANTHER" id="PTHR38447:SF1">
    <property type="entry name" value="RNA POLYMERASE-BINDING TRANSCRIPTION FACTOR CARD"/>
    <property type="match status" value="1"/>
</dbReference>
<name>A0A2T4UAW3_9BACI</name>
<protein>
    <submittedName>
        <fullName evidence="2">Transcriptional regulator</fullName>
    </submittedName>
</protein>
<dbReference type="AlphaFoldDB" id="A0A2T4UAW3"/>